<comment type="similarity">
    <text evidence="1">Belongs to the AB hydrolase superfamily.</text>
</comment>
<dbReference type="SUPFAM" id="SSF53474">
    <property type="entry name" value="alpha/beta-Hydrolases"/>
    <property type="match status" value="1"/>
</dbReference>
<dbReference type="InterPro" id="IPR000073">
    <property type="entry name" value="AB_hydrolase_1"/>
</dbReference>
<keyword evidence="2 5" id="KW-0378">Hydrolase</keyword>
<dbReference type="InterPro" id="IPR029058">
    <property type="entry name" value="AB_hydrolase_fold"/>
</dbReference>
<dbReference type="PANTHER" id="PTHR43798">
    <property type="entry name" value="MONOACYLGLYCEROL LIPASE"/>
    <property type="match status" value="1"/>
</dbReference>
<gene>
    <name evidence="5" type="primary">LOC105225616</name>
</gene>
<dbReference type="InParanoid" id="A0A6I9V1T1"/>
<protein>
    <submittedName>
        <fullName evidence="5">Probable serine hydrolase isoform X1</fullName>
    </submittedName>
</protein>
<dbReference type="GO" id="GO:0016787">
    <property type="term" value="F:hydrolase activity"/>
    <property type="evidence" value="ECO:0007669"/>
    <property type="project" value="UniProtKB-KW"/>
</dbReference>
<reference evidence="5" key="1">
    <citation type="submission" date="2025-08" db="UniProtKB">
        <authorList>
            <consortium name="RefSeq"/>
        </authorList>
    </citation>
    <scope>IDENTIFICATION</scope>
    <source>
        <tissue evidence="5">Adult</tissue>
    </source>
</reference>
<evidence type="ECO:0000256" key="1">
    <source>
        <dbReference type="ARBA" id="ARBA00008645"/>
    </source>
</evidence>
<name>A0A6I9V1T1_BACDO</name>
<keyword evidence="4" id="KW-1185">Reference proteome</keyword>
<organism evidence="4 5">
    <name type="scientific">Bactrocera dorsalis</name>
    <name type="common">Oriental fruit fly</name>
    <name type="synonym">Dacus dorsalis</name>
    <dbReference type="NCBI Taxonomy" id="27457"/>
    <lineage>
        <taxon>Eukaryota</taxon>
        <taxon>Metazoa</taxon>
        <taxon>Ecdysozoa</taxon>
        <taxon>Arthropoda</taxon>
        <taxon>Hexapoda</taxon>
        <taxon>Insecta</taxon>
        <taxon>Pterygota</taxon>
        <taxon>Neoptera</taxon>
        <taxon>Endopterygota</taxon>
        <taxon>Diptera</taxon>
        <taxon>Brachycera</taxon>
        <taxon>Muscomorpha</taxon>
        <taxon>Tephritoidea</taxon>
        <taxon>Tephritidae</taxon>
        <taxon>Bactrocera</taxon>
        <taxon>Bactrocera</taxon>
    </lineage>
</organism>
<evidence type="ECO:0000259" key="3">
    <source>
        <dbReference type="Pfam" id="PF00561"/>
    </source>
</evidence>
<dbReference type="Pfam" id="PF00561">
    <property type="entry name" value="Abhydrolase_1"/>
    <property type="match status" value="1"/>
</dbReference>
<accession>A0A6I9V1T1</accession>
<dbReference type="GO" id="GO:0016020">
    <property type="term" value="C:membrane"/>
    <property type="evidence" value="ECO:0007669"/>
    <property type="project" value="TreeGrafter"/>
</dbReference>
<dbReference type="InterPro" id="IPR050266">
    <property type="entry name" value="AB_hydrolase_sf"/>
</dbReference>
<proteinExistence type="inferred from homology"/>
<dbReference type="AlphaFoldDB" id="A0A6I9V1T1"/>
<dbReference type="OrthoDB" id="190201at2759"/>
<sequence>MCLQELKVHLHILMRQLTFQCINPDVEMVSSLGTNVFKMLRRPQFMGTTFIKRYISSAPTTLKDTNYITKHFEEISIPVPWGHLKGKWFGTKNVRPILGLHGWQDNAGTYDTLAPLLPNHLGFLSIDLPGHGHSSWLPMGISYHSIDYVSLLLRVMDYFQWDKISMICHSMSSINGFIFSALFPEKVDMMVGLDGLKPLARTSERIVDNYKSCMNSIILQENRINSSEPPSYDWDELVERLYNGSNKSVERETCKFLLERAVRPSKNNPQKYYFARDSRLKTTYFYSFGEEVPLSLARNINCPYMFIKALQSPYFEPRQHFEKTLEIMKQNPHFEFYEVEGSHHVHLNNPNKIAPMINSFIHKWRSS</sequence>
<dbReference type="Proteomes" id="UP001652620">
    <property type="component" value="Unplaced"/>
</dbReference>
<dbReference type="Gene3D" id="3.40.50.1820">
    <property type="entry name" value="alpha/beta hydrolase"/>
    <property type="match status" value="1"/>
</dbReference>
<dbReference type="GeneID" id="105225616"/>
<dbReference type="KEGG" id="bdr:105225616"/>
<dbReference type="RefSeq" id="XP_011202456.2">
    <property type="nucleotide sequence ID" value="XM_011204154.4"/>
</dbReference>
<evidence type="ECO:0000313" key="4">
    <source>
        <dbReference type="Proteomes" id="UP001652620"/>
    </source>
</evidence>
<evidence type="ECO:0000256" key="2">
    <source>
        <dbReference type="ARBA" id="ARBA00022801"/>
    </source>
</evidence>
<evidence type="ECO:0000313" key="5">
    <source>
        <dbReference type="RefSeq" id="XP_011202456.2"/>
    </source>
</evidence>
<dbReference type="PANTHER" id="PTHR43798:SF14">
    <property type="entry name" value="SERINE HYDROLASE-LIKE PROTEIN DDB_G0286239"/>
    <property type="match status" value="1"/>
</dbReference>
<feature type="domain" description="AB hydrolase-1" evidence="3">
    <location>
        <begin position="96"/>
        <end position="199"/>
    </location>
</feature>